<comment type="caution">
    <text evidence="3">The sequence shown here is derived from an EMBL/GenBank/DDBJ whole genome shotgun (WGS) entry which is preliminary data.</text>
</comment>
<evidence type="ECO:0000313" key="3">
    <source>
        <dbReference type="EMBL" id="TZG28079.1"/>
    </source>
</evidence>
<evidence type="ECO:0000256" key="1">
    <source>
        <dbReference type="ARBA" id="ARBA00010364"/>
    </source>
</evidence>
<dbReference type="Proteomes" id="UP000322077">
    <property type="component" value="Unassembled WGS sequence"/>
</dbReference>
<dbReference type="RefSeq" id="WP_149522287.1">
    <property type="nucleotide sequence ID" value="NZ_VTOU01000002.1"/>
</dbReference>
<dbReference type="Pfam" id="PF02594">
    <property type="entry name" value="DUF167"/>
    <property type="match status" value="1"/>
</dbReference>
<accession>A0A5D9C8R4</accession>
<dbReference type="AlphaFoldDB" id="A0A5D9C8R4"/>
<dbReference type="EMBL" id="VTOU01000002">
    <property type="protein sequence ID" value="TZG28079.1"/>
    <property type="molecule type" value="Genomic_DNA"/>
</dbReference>
<organism evidence="3 4">
    <name type="scientific">Sphingomonas montanisoli</name>
    <dbReference type="NCBI Taxonomy" id="2606412"/>
    <lineage>
        <taxon>Bacteria</taxon>
        <taxon>Pseudomonadati</taxon>
        <taxon>Pseudomonadota</taxon>
        <taxon>Alphaproteobacteria</taxon>
        <taxon>Sphingomonadales</taxon>
        <taxon>Sphingomonadaceae</taxon>
        <taxon>Sphingomonas</taxon>
    </lineage>
</organism>
<sequence length="105" mass="10797">MTVWTATDDGLILAVRARPRGGRDAIERAAVDADGRCWLSVRLAAAPSDGAANAALVALVAKTLGIRRSDVTLAAGATARLKRLHVRGDATALGAAIDALIRGLE</sequence>
<name>A0A5D9C8R4_9SPHN</name>
<evidence type="ECO:0000256" key="2">
    <source>
        <dbReference type="HAMAP-Rule" id="MF_00634"/>
    </source>
</evidence>
<dbReference type="PANTHER" id="PTHR13420">
    <property type="entry name" value="UPF0235 PROTEIN C15ORF40"/>
    <property type="match status" value="1"/>
</dbReference>
<dbReference type="PANTHER" id="PTHR13420:SF7">
    <property type="entry name" value="UPF0235 PROTEIN C15ORF40"/>
    <property type="match status" value="1"/>
</dbReference>
<proteinExistence type="inferred from homology"/>
<protein>
    <recommendedName>
        <fullName evidence="2">UPF0235 protein FYJ91_06490</fullName>
    </recommendedName>
</protein>
<dbReference type="SUPFAM" id="SSF69786">
    <property type="entry name" value="YggU-like"/>
    <property type="match status" value="1"/>
</dbReference>
<dbReference type="InterPro" id="IPR003746">
    <property type="entry name" value="DUF167"/>
</dbReference>
<gene>
    <name evidence="3" type="ORF">FYJ91_06490</name>
</gene>
<dbReference type="SMART" id="SM01152">
    <property type="entry name" value="DUF167"/>
    <property type="match status" value="1"/>
</dbReference>
<dbReference type="HAMAP" id="MF_00634">
    <property type="entry name" value="UPF0235"/>
    <property type="match status" value="1"/>
</dbReference>
<dbReference type="InterPro" id="IPR036591">
    <property type="entry name" value="YggU-like_sf"/>
</dbReference>
<dbReference type="NCBIfam" id="TIGR00251">
    <property type="entry name" value="DUF167 family protein"/>
    <property type="match status" value="1"/>
</dbReference>
<comment type="similarity">
    <text evidence="1 2">Belongs to the UPF0235 family.</text>
</comment>
<dbReference type="Gene3D" id="3.30.1200.10">
    <property type="entry name" value="YggU-like"/>
    <property type="match status" value="1"/>
</dbReference>
<keyword evidence="4" id="KW-1185">Reference proteome</keyword>
<reference evidence="3 4" key="1">
    <citation type="submission" date="2019-08" db="EMBL/GenBank/DDBJ databases">
        <authorList>
            <person name="Wang G."/>
            <person name="Xu Z."/>
        </authorList>
    </citation>
    <scope>NUCLEOTIDE SEQUENCE [LARGE SCALE GENOMIC DNA]</scope>
    <source>
        <strain evidence="3 4">ZX</strain>
    </source>
</reference>
<dbReference type="GO" id="GO:0005737">
    <property type="term" value="C:cytoplasm"/>
    <property type="evidence" value="ECO:0007669"/>
    <property type="project" value="TreeGrafter"/>
</dbReference>
<evidence type="ECO:0000313" key="4">
    <source>
        <dbReference type="Proteomes" id="UP000322077"/>
    </source>
</evidence>